<accession>A0A893A2S6</accession>
<protein>
    <recommendedName>
        <fullName evidence="7">Picornavirus capsid domain-containing protein</fullName>
    </recommendedName>
</protein>
<dbReference type="InterPro" id="IPR001676">
    <property type="entry name" value="Picornavirus_capsid"/>
</dbReference>
<evidence type="ECO:0000256" key="2">
    <source>
        <dbReference type="ARBA" id="ARBA00022844"/>
    </source>
</evidence>
<feature type="domain" description="Picornavirus capsid" evidence="4">
    <location>
        <begin position="453"/>
        <end position="544"/>
    </location>
</feature>
<dbReference type="Pfam" id="PF11492">
    <property type="entry name" value="Dicistro_VP4"/>
    <property type="match status" value="1"/>
</dbReference>
<dbReference type="Pfam" id="PF00073">
    <property type="entry name" value="Rhv"/>
    <property type="match status" value="1"/>
</dbReference>
<evidence type="ECO:0000313" key="6">
    <source>
        <dbReference type="EMBL" id="QRQ90205.1"/>
    </source>
</evidence>
<evidence type="ECO:0000256" key="3">
    <source>
        <dbReference type="SAM" id="MobiDB-lite"/>
    </source>
</evidence>
<evidence type="ECO:0000259" key="5">
    <source>
        <dbReference type="Pfam" id="PF11492"/>
    </source>
</evidence>
<proteinExistence type="predicted"/>
<dbReference type="GO" id="GO:0044423">
    <property type="term" value="C:virion component"/>
    <property type="evidence" value="ECO:0007669"/>
    <property type="project" value="UniProtKB-KW"/>
</dbReference>
<dbReference type="InterPro" id="IPR033703">
    <property type="entry name" value="Rhv-like"/>
</dbReference>
<organism evidence="6">
    <name type="scientific">Riboviria sp</name>
    <dbReference type="NCBI Taxonomy" id="2585031"/>
    <lineage>
        <taxon>Viruses</taxon>
        <taxon>Riboviria</taxon>
    </lineage>
</organism>
<keyword evidence="2" id="KW-0946">Virion</keyword>
<dbReference type="EMBL" id="MW348215">
    <property type="protein sequence ID" value="QRQ90205.1"/>
    <property type="molecule type" value="Genomic_RNA"/>
</dbReference>
<evidence type="ECO:0000256" key="1">
    <source>
        <dbReference type="ARBA" id="ARBA00004328"/>
    </source>
</evidence>
<name>A0A893A2S6_9VIRU</name>
<comment type="subcellular location">
    <subcellularLocation>
        <location evidence="1">Virion</location>
    </subcellularLocation>
</comment>
<reference evidence="6" key="1">
    <citation type="submission" date="2020-11" db="EMBL/GenBank/DDBJ databases">
        <title>Viral genomes from river ports along the Yangtze River in China.</title>
        <authorList>
            <person name="Lu J."/>
            <person name="Shen Q."/>
            <person name="Yang S."/>
            <person name="Zhang W."/>
        </authorList>
    </citation>
    <scope>NUCLEOTIDE SEQUENCE</scope>
    <source>
        <strain evidence="6">6nt-RDRP-1</strain>
    </source>
</reference>
<dbReference type="Gene3D" id="2.60.120.20">
    <property type="match status" value="3"/>
</dbReference>
<feature type="region of interest" description="Disordered" evidence="3">
    <location>
        <begin position="20"/>
        <end position="45"/>
    </location>
</feature>
<feature type="domain" description="Capsid protein VP4 dicistrovirus" evidence="5">
    <location>
        <begin position="297"/>
        <end position="346"/>
    </location>
</feature>
<evidence type="ECO:0000259" key="4">
    <source>
        <dbReference type="Pfam" id="PF00073"/>
    </source>
</evidence>
<dbReference type="InterPro" id="IPR029053">
    <property type="entry name" value="Viral_coat"/>
</dbReference>
<evidence type="ECO:0008006" key="7">
    <source>
        <dbReference type="Google" id="ProtNLM"/>
    </source>
</evidence>
<dbReference type="CDD" id="cd00205">
    <property type="entry name" value="rhv_like"/>
    <property type="match status" value="2"/>
</dbReference>
<dbReference type="SUPFAM" id="SSF88633">
    <property type="entry name" value="Positive stranded ssRNA viruses"/>
    <property type="match status" value="3"/>
</dbReference>
<dbReference type="InterPro" id="IPR024343">
    <property type="entry name" value="VP4_dicistrovir"/>
</dbReference>
<sequence length="884" mass="96065">MAWARSPRCVECRPTNRFISFDSSSQDPEAPSVNRGPSVGKDANNTTTTIVDMKGACCFQLQADEVERPTEEVTAEVTQFIGTTVGEEDKEPAGDPVSMTEVYTPQWELATFLNRPVRLATYDLALGEVSTLYRTLDPWTLFLGNTAIKKKLDNYSYLRGNLHVEVVVNATPFIYGMYMLSYRPMTQFTAFQDYTTGTFATQVNARIAHSQRQNIRIVPHRNAGGTMVLPFLWHENMLRITSAADVANMGQLVLQSIAPLRAANATATGPISLQIYGWMETVSLAGQTAKLALQSGEFGVGPVSRPASQVAAAASMLSSLPVIGKFASVVAGGASAVSTIASVFGYTNVPVIDSSAPVKNTPFHGMASAQIAAPIEKLCLDPKACLTTDPSFIGLPSEDDLAISSFCQRESLLNVSTWTTADLTDQSIFSFNVTPTLCRADTVGPRSTLLDTPMGSMSRLFTNWRGDIKFTFRIYASQYHQGRLRVSYDPSGGNASADTTTVIQTAIIDIQDDDEFVITIPYMAPTTFLLTRTSLTADYSTHGVASAYNPDFHNGRLYLEVLNPLTAPSSTADVSVAAYVQAAPSFELANPSEVFFSASVLETQGLELELQTREIVMGTVNAPPPNRYLQNFGEAIGSARVLMRRTTFLQRLSLSTTNVAALDGVMRNADYFGIYPPEPGYLVAGGAGDFAYLGGRNTAKGIVTPASNFTCSLVATTPHSWLATCFVGQRGSFMYKANWLGPELQGFKALRWNYPQGNLRLTTNETIDGTVAQAQAATWIAYTQPNGSTGQSLVNTKTQTGLEFSVPYMNKFNFSSTDPKYRVVGIDYDDSSSNQFILEETMKVAASAKTTGALDLYGCVGNDYTLIKFLSVPWRYTYTIPKPT</sequence>
<dbReference type="GO" id="GO:0005198">
    <property type="term" value="F:structural molecule activity"/>
    <property type="evidence" value="ECO:0007669"/>
    <property type="project" value="InterPro"/>
</dbReference>